<dbReference type="Gene3D" id="1.10.150.130">
    <property type="match status" value="1"/>
</dbReference>
<evidence type="ECO:0000256" key="5">
    <source>
        <dbReference type="ARBA" id="ARBA00022908"/>
    </source>
</evidence>
<dbReference type="InterPro" id="IPR050090">
    <property type="entry name" value="Tyrosine_recombinase_XerCD"/>
</dbReference>
<dbReference type="InterPro" id="IPR010998">
    <property type="entry name" value="Integrase_recombinase_N"/>
</dbReference>
<keyword evidence="2" id="KW-0963">Cytoplasm</keyword>
<dbReference type="RefSeq" id="WP_024037331.1">
    <property type="nucleotide sequence ID" value="NZ_CACRUE010000033.1"/>
</dbReference>
<dbReference type="PROSITE" id="PS51900">
    <property type="entry name" value="CB"/>
    <property type="match status" value="1"/>
</dbReference>
<dbReference type="PROSITE" id="PS51898">
    <property type="entry name" value="TYR_RECOMBINASE"/>
    <property type="match status" value="1"/>
</dbReference>
<reference evidence="13" key="1">
    <citation type="submission" date="2019-11" db="EMBL/GenBank/DDBJ databases">
        <authorList>
            <person name="Feng L."/>
        </authorList>
    </citation>
    <scope>NUCLEOTIDE SEQUENCE</scope>
    <source>
        <strain evidence="13">IbartlettiiLFYP30</strain>
    </source>
</reference>
<feature type="domain" description="Core-binding (CB)" evidence="12">
    <location>
        <begin position="35"/>
        <end position="143"/>
    </location>
</feature>
<dbReference type="SUPFAM" id="SSF56349">
    <property type="entry name" value="DNA breaking-rejoining enzymes"/>
    <property type="match status" value="1"/>
</dbReference>
<dbReference type="GO" id="GO:0006310">
    <property type="term" value="P:DNA recombination"/>
    <property type="evidence" value="ECO:0007669"/>
    <property type="project" value="UniProtKB-KW"/>
</dbReference>
<evidence type="ECO:0000256" key="10">
    <source>
        <dbReference type="SAM" id="MobiDB-lite"/>
    </source>
</evidence>
<keyword evidence="3" id="KW-0132">Cell division</keyword>
<dbReference type="InterPro" id="IPR013762">
    <property type="entry name" value="Integrase-like_cat_sf"/>
</dbReference>
<dbReference type="InterPro" id="IPR044068">
    <property type="entry name" value="CB"/>
</dbReference>
<feature type="region of interest" description="Disordered" evidence="10">
    <location>
        <begin position="381"/>
        <end position="412"/>
    </location>
</feature>
<dbReference type="GO" id="GO:0005737">
    <property type="term" value="C:cytoplasm"/>
    <property type="evidence" value="ECO:0007669"/>
    <property type="project" value="UniProtKB-SubCell"/>
</dbReference>
<evidence type="ECO:0000256" key="2">
    <source>
        <dbReference type="ARBA" id="ARBA00022490"/>
    </source>
</evidence>
<comment type="subcellular location">
    <subcellularLocation>
        <location evidence="1">Cytoplasm</location>
    </subcellularLocation>
</comment>
<evidence type="ECO:0000256" key="9">
    <source>
        <dbReference type="PROSITE-ProRule" id="PRU01248"/>
    </source>
</evidence>
<dbReference type="PANTHER" id="PTHR30349:SF77">
    <property type="entry name" value="TYROSINE RECOMBINASE XERC"/>
    <property type="match status" value="1"/>
</dbReference>
<dbReference type="Pfam" id="PF00589">
    <property type="entry name" value="Phage_integrase"/>
    <property type="match status" value="1"/>
</dbReference>
<keyword evidence="6 9" id="KW-0238">DNA-binding</keyword>
<evidence type="ECO:0000256" key="3">
    <source>
        <dbReference type="ARBA" id="ARBA00022618"/>
    </source>
</evidence>
<feature type="domain" description="Tyr recombinase" evidence="11">
    <location>
        <begin position="167"/>
        <end position="366"/>
    </location>
</feature>
<dbReference type="AlphaFoldDB" id="A0A6N3DQH5"/>
<evidence type="ECO:0000256" key="1">
    <source>
        <dbReference type="ARBA" id="ARBA00004496"/>
    </source>
</evidence>
<evidence type="ECO:0000256" key="6">
    <source>
        <dbReference type="ARBA" id="ARBA00023125"/>
    </source>
</evidence>
<keyword evidence="7" id="KW-0233">DNA recombination</keyword>
<evidence type="ECO:0000313" key="13">
    <source>
        <dbReference type="EMBL" id="VYU28911.1"/>
    </source>
</evidence>
<name>A0A6N3DQH5_9FIRM</name>
<dbReference type="GO" id="GO:0051301">
    <property type="term" value="P:cell division"/>
    <property type="evidence" value="ECO:0007669"/>
    <property type="project" value="UniProtKB-KW"/>
</dbReference>
<sequence>MSNKKELKISNKSDRPDNIVLRDHLLIEKAMEYEKRLPSFMKDYFVYLKSSVAVSTRAAYLEDIIFFCEYIVNESGLTDKDDIKNLTVEDFKNIKSRDVNLFLGDYCPRYYKEREDHTFVYENNNRALARKKSSISTLFKFLYRNEQLPTNITDGFNPIKLPKPQPDAIKRLDIDEVMVMLDAVESGEGLTEKEKVYWEKTKLRDKAILALFVTYGLRLNELRELNISSFNFSRGEFKIYRKRGKEVLMPINKTCENVVIDYINYERPKSEDLPEDVQDALFLSLQRKRLTPRAIRQLVKKYTSICMHTSRDKGYSPHKLRATAATSLIQSGFSIYDVKALLDHDNVTTTQLYAAHKKNIKRDIVNNFEWLDEKEEVSLDDIKASDNESNNNLEANDVNIDTEADIKDENQE</sequence>
<keyword evidence="4" id="KW-0159">Chromosome partition</keyword>
<protein>
    <submittedName>
        <fullName evidence="13">Tyrosine recombinase XerC</fullName>
    </submittedName>
</protein>
<keyword evidence="8" id="KW-0131">Cell cycle</keyword>
<dbReference type="GO" id="GO:0007059">
    <property type="term" value="P:chromosome segregation"/>
    <property type="evidence" value="ECO:0007669"/>
    <property type="project" value="UniProtKB-KW"/>
</dbReference>
<accession>A0A6N3DQH5</accession>
<organism evidence="13">
    <name type="scientific">Intestinibacter bartlettii</name>
    <dbReference type="NCBI Taxonomy" id="261299"/>
    <lineage>
        <taxon>Bacteria</taxon>
        <taxon>Bacillati</taxon>
        <taxon>Bacillota</taxon>
        <taxon>Clostridia</taxon>
        <taxon>Peptostreptococcales</taxon>
        <taxon>Peptostreptococcaceae</taxon>
        <taxon>Intestinibacter</taxon>
    </lineage>
</organism>
<evidence type="ECO:0000256" key="7">
    <source>
        <dbReference type="ARBA" id="ARBA00023172"/>
    </source>
</evidence>
<evidence type="ECO:0000256" key="4">
    <source>
        <dbReference type="ARBA" id="ARBA00022829"/>
    </source>
</evidence>
<proteinExistence type="predicted"/>
<evidence type="ECO:0000259" key="11">
    <source>
        <dbReference type="PROSITE" id="PS51898"/>
    </source>
</evidence>
<keyword evidence="5" id="KW-0229">DNA integration</keyword>
<dbReference type="InterPro" id="IPR011010">
    <property type="entry name" value="DNA_brk_join_enz"/>
</dbReference>
<evidence type="ECO:0000259" key="12">
    <source>
        <dbReference type="PROSITE" id="PS51900"/>
    </source>
</evidence>
<dbReference type="GO" id="GO:0003677">
    <property type="term" value="F:DNA binding"/>
    <property type="evidence" value="ECO:0007669"/>
    <property type="project" value="UniProtKB-UniRule"/>
</dbReference>
<evidence type="ECO:0000256" key="8">
    <source>
        <dbReference type="ARBA" id="ARBA00023306"/>
    </source>
</evidence>
<dbReference type="GO" id="GO:0015074">
    <property type="term" value="P:DNA integration"/>
    <property type="evidence" value="ECO:0007669"/>
    <property type="project" value="UniProtKB-KW"/>
</dbReference>
<dbReference type="Gene3D" id="1.10.443.10">
    <property type="entry name" value="Intergrase catalytic core"/>
    <property type="match status" value="1"/>
</dbReference>
<dbReference type="InterPro" id="IPR002104">
    <property type="entry name" value="Integrase_catalytic"/>
</dbReference>
<gene>
    <name evidence="13" type="primary">xerC</name>
    <name evidence="13" type="ORF">IBLFYP30_02256</name>
</gene>
<dbReference type="EMBL" id="CACRUE010000033">
    <property type="protein sequence ID" value="VYU28911.1"/>
    <property type="molecule type" value="Genomic_DNA"/>
</dbReference>
<dbReference type="PANTHER" id="PTHR30349">
    <property type="entry name" value="PHAGE INTEGRASE-RELATED"/>
    <property type="match status" value="1"/>
</dbReference>